<dbReference type="AlphaFoldDB" id="A0A951PLQ7"/>
<gene>
    <name evidence="1" type="ORF">KME25_17585</name>
</gene>
<comment type="caution">
    <text evidence="1">The sequence shown here is derived from an EMBL/GenBank/DDBJ whole genome shotgun (WGS) entry which is preliminary data.</text>
</comment>
<evidence type="ECO:0000313" key="2">
    <source>
        <dbReference type="Proteomes" id="UP000753908"/>
    </source>
</evidence>
<reference evidence="1" key="1">
    <citation type="submission" date="2021-05" db="EMBL/GenBank/DDBJ databases">
        <authorList>
            <person name="Pietrasiak N."/>
            <person name="Ward R."/>
            <person name="Stajich J.E."/>
            <person name="Kurbessoian T."/>
        </authorList>
    </citation>
    <scope>NUCLEOTIDE SEQUENCE</scope>
    <source>
        <strain evidence="1">CPER-KK1</strain>
    </source>
</reference>
<proteinExistence type="predicted"/>
<organism evidence="1 2">
    <name type="scientific">Symplocastrum torsivum CPER-KK1</name>
    <dbReference type="NCBI Taxonomy" id="450513"/>
    <lineage>
        <taxon>Bacteria</taxon>
        <taxon>Bacillati</taxon>
        <taxon>Cyanobacteriota</taxon>
        <taxon>Cyanophyceae</taxon>
        <taxon>Oscillatoriophycideae</taxon>
        <taxon>Oscillatoriales</taxon>
        <taxon>Microcoleaceae</taxon>
        <taxon>Symplocastrum</taxon>
    </lineage>
</organism>
<dbReference type="EMBL" id="JAHHIF010000022">
    <property type="protein sequence ID" value="MBW4546235.1"/>
    <property type="molecule type" value="Genomic_DNA"/>
</dbReference>
<dbReference type="Proteomes" id="UP000753908">
    <property type="component" value="Unassembled WGS sequence"/>
</dbReference>
<name>A0A951PLQ7_9CYAN</name>
<protein>
    <submittedName>
        <fullName evidence="1">Uncharacterized protein</fullName>
    </submittedName>
</protein>
<evidence type="ECO:0000313" key="1">
    <source>
        <dbReference type="EMBL" id="MBW4546235.1"/>
    </source>
</evidence>
<accession>A0A951PLQ7</accession>
<sequence>MSILFRRIQPAQRFHINLRYIAHVLKIPLSAIVRVECWAYVLFVHRCDKGGQFISYRTLNRWTRTIARMIQTSPTLEDLMKLGYWIKEEAETFKEKYPPTVLDYWRKLWAERRDKLMSFC</sequence>
<reference evidence="1" key="2">
    <citation type="journal article" date="2022" name="Microbiol. Resour. Announc.">
        <title>Metagenome Sequencing to Explore Phylogenomics of Terrestrial Cyanobacteria.</title>
        <authorList>
            <person name="Ward R.D."/>
            <person name="Stajich J.E."/>
            <person name="Johansen J.R."/>
            <person name="Huntemann M."/>
            <person name="Clum A."/>
            <person name="Foster B."/>
            <person name="Foster B."/>
            <person name="Roux S."/>
            <person name="Palaniappan K."/>
            <person name="Varghese N."/>
            <person name="Mukherjee S."/>
            <person name="Reddy T.B.K."/>
            <person name="Daum C."/>
            <person name="Copeland A."/>
            <person name="Chen I.A."/>
            <person name="Ivanova N.N."/>
            <person name="Kyrpides N.C."/>
            <person name="Shapiro N."/>
            <person name="Eloe-Fadrosh E.A."/>
            <person name="Pietrasiak N."/>
        </authorList>
    </citation>
    <scope>NUCLEOTIDE SEQUENCE</scope>
    <source>
        <strain evidence="1">CPER-KK1</strain>
    </source>
</reference>